<feature type="transmembrane region" description="Helical" evidence="1">
    <location>
        <begin position="257"/>
        <end position="275"/>
    </location>
</feature>
<evidence type="ECO:0000256" key="1">
    <source>
        <dbReference type="SAM" id="Phobius"/>
    </source>
</evidence>
<feature type="transmembrane region" description="Helical" evidence="1">
    <location>
        <begin position="230"/>
        <end position="250"/>
    </location>
</feature>
<evidence type="ECO:0000259" key="2">
    <source>
        <dbReference type="SMART" id="SM01332"/>
    </source>
</evidence>
<keyword evidence="4" id="KW-1185">Reference proteome</keyword>
<keyword evidence="1" id="KW-1133">Transmembrane helix</keyword>
<dbReference type="SUPFAM" id="SSF47954">
    <property type="entry name" value="Cyclin-like"/>
    <property type="match status" value="1"/>
</dbReference>
<dbReference type="InterPro" id="IPR032447">
    <property type="entry name" value="Cyclin-A_N"/>
</dbReference>
<dbReference type="InterPro" id="IPR004367">
    <property type="entry name" value="Cyclin_C-dom"/>
</dbReference>
<keyword evidence="1" id="KW-0472">Membrane</keyword>
<dbReference type="Pfam" id="PF02984">
    <property type="entry name" value="Cyclin_C"/>
    <property type="match status" value="1"/>
</dbReference>
<name>A0A836ESF7_9HYME</name>
<dbReference type="GO" id="GO:0044772">
    <property type="term" value="P:mitotic cell cycle phase transition"/>
    <property type="evidence" value="ECO:0007669"/>
    <property type="project" value="InterPro"/>
</dbReference>
<reference evidence="3 4" key="1">
    <citation type="submission" date="2020-02" db="EMBL/GenBank/DDBJ databases">
        <title>Relaxed selection underlies rapid genomic changes in the transitions from sociality to social parasitism in ants.</title>
        <authorList>
            <person name="Bi X."/>
        </authorList>
    </citation>
    <scope>NUCLEOTIDE SEQUENCE [LARGE SCALE GENOMIC DNA]</scope>
    <source>
        <strain evidence="3">BGI-DK2014b</strain>
        <tissue evidence="3">Whole body</tissue>
    </source>
</reference>
<proteinExistence type="predicted"/>
<keyword evidence="1" id="KW-0812">Transmembrane</keyword>
<dbReference type="Pfam" id="PF16500">
    <property type="entry name" value="Cyclin_N2"/>
    <property type="match status" value="1"/>
</dbReference>
<feature type="non-terminal residue" evidence="3">
    <location>
        <position position="1"/>
    </location>
</feature>
<dbReference type="PIRSF" id="PIRSF001771">
    <property type="entry name" value="Cyclin_A_B_D_E"/>
    <property type="match status" value="1"/>
</dbReference>
<dbReference type="EMBL" id="JAANIB010006589">
    <property type="protein sequence ID" value="KAG5328943.1"/>
    <property type="molecule type" value="Genomic_DNA"/>
</dbReference>
<evidence type="ECO:0000313" key="3">
    <source>
        <dbReference type="EMBL" id="KAG5328943.1"/>
    </source>
</evidence>
<sequence>MATIRIHQEDQENRITGDLRGRGKENLAAAATAAAAVSTQTQVLHQAKRAVLGVLHNNCPRNGTKPQEIYKDEKFVKAKPFIPMQSESFKIYEEDFYKKEEPTFKIYEDKLEEETSVALRNSKENKEVKETIAKSEKEQPRLEIRTIDSTSTYAFCNKIEEVDQKKKDDILSKDSPMSLGMSLEKSLTYSSSSNEEYRLRRECNKELRINIFDVDEYRADIYNYLRTSELFYINFILSRFYICQTFCIIFKYNIEKFVVFFIIFSFFIYLCELSMLEGDPYLQYLPSHLAASAIALARHTFREEIWPHELELSTGYNLKTLKECIAYLNRTFSNAPNFQQTAIQEKYRSSKYGHVSMLLPRSTEAVSCEDEDEEGNA</sequence>
<evidence type="ECO:0000313" key="4">
    <source>
        <dbReference type="Proteomes" id="UP000670152"/>
    </source>
</evidence>
<dbReference type="GO" id="GO:0016538">
    <property type="term" value="F:cyclin-dependent protein serine/threonine kinase regulator activity"/>
    <property type="evidence" value="ECO:0007669"/>
    <property type="project" value="InterPro"/>
</dbReference>
<dbReference type="InterPro" id="IPR036915">
    <property type="entry name" value="Cyclin-like_sf"/>
</dbReference>
<feature type="non-terminal residue" evidence="3">
    <location>
        <position position="377"/>
    </location>
</feature>
<feature type="domain" description="Cyclin C-terminal" evidence="2">
    <location>
        <begin position="227"/>
        <end position="361"/>
    </location>
</feature>
<dbReference type="SMART" id="SM01332">
    <property type="entry name" value="Cyclin_C"/>
    <property type="match status" value="1"/>
</dbReference>
<organism evidence="3 4">
    <name type="scientific">Acromyrmex heyeri</name>
    <dbReference type="NCBI Taxonomy" id="230685"/>
    <lineage>
        <taxon>Eukaryota</taxon>
        <taxon>Metazoa</taxon>
        <taxon>Ecdysozoa</taxon>
        <taxon>Arthropoda</taxon>
        <taxon>Hexapoda</taxon>
        <taxon>Insecta</taxon>
        <taxon>Pterygota</taxon>
        <taxon>Neoptera</taxon>
        <taxon>Endopterygota</taxon>
        <taxon>Hymenoptera</taxon>
        <taxon>Apocrita</taxon>
        <taxon>Aculeata</taxon>
        <taxon>Formicoidea</taxon>
        <taxon>Formicidae</taxon>
        <taxon>Myrmicinae</taxon>
        <taxon>Acromyrmex</taxon>
    </lineage>
</organism>
<dbReference type="AlphaFoldDB" id="A0A836ESF7"/>
<dbReference type="InterPro" id="IPR046965">
    <property type="entry name" value="Cyclin_A/B-like"/>
</dbReference>
<accession>A0A836ESF7</accession>
<protein>
    <submittedName>
        <fullName evidence="3">CCNA2 protein</fullName>
    </submittedName>
</protein>
<dbReference type="Proteomes" id="UP000670152">
    <property type="component" value="Unassembled WGS sequence"/>
</dbReference>
<dbReference type="OrthoDB" id="5590282at2759"/>
<comment type="caution">
    <text evidence="3">The sequence shown here is derived from an EMBL/GenBank/DDBJ whole genome shotgun (WGS) entry which is preliminary data.</text>
</comment>
<dbReference type="Gene3D" id="1.10.472.10">
    <property type="entry name" value="Cyclin-like"/>
    <property type="match status" value="1"/>
</dbReference>
<gene>
    <name evidence="3" type="primary">Ccna2</name>
    <name evidence="3" type="ORF">G6Z77_0005522</name>
</gene>